<name>A0A820B0L5_9BILA</name>
<reference evidence="1" key="1">
    <citation type="submission" date="2021-02" db="EMBL/GenBank/DDBJ databases">
        <authorList>
            <person name="Nowell W R."/>
        </authorList>
    </citation>
    <scope>NUCLEOTIDE SEQUENCE</scope>
</reference>
<gene>
    <name evidence="1" type="ORF">OXD698_LOCUS40721</name>
</gene>
<evidence type="ECO:0000313" key="2">
    <source>
        <dbReference type="Proteomes" id="UP000663844"/>
    </source>
</evidence>
<organism evidence="1 2">
    <name type="scientific">Adineta steineri</name>
    <dbReference type="NCBI Taxonomy" id="433720"/>
    <lineage>
        <taxon>Eukaryota</taxon>
        <taxon>Metazoa</taxon>
        <taxon>Spiralia</taxon>
        <taxon>Gnathifera</taxon>
        <taxon>Rotifera</taxon>
        <taxon>Eurotatoria</taxon>
        <taxon>Bdelloidea</taxon>
        <taxon>Adinetida</taxon>
        <taxon>Adinetidae</taxon>
        <taxon>Adineta</taxon>
    </lineage>
</organism>
<dbReference type="AlphaFoldDB" id="A0A820B0L5"/>
<dbReference type="Proteomes" id="UP000663844">
    <property type="component" value="Unassembled WGS sequence"/>
</dbReference>
<feature type="non-terminal residue" evidence="1">
    <location>
        <position position="1"/>
    </location>
</feature>
<protein>
    <submittedName>
        <fullName evidence="1">Uncharacterized protein</fullName>
    </submittedName>
</protein>
<accession>A0A820B0L5</accession>
<sequence>MSKVLKEEAHDDSTSATVSIITASPNTVISSLVLTSDYYKSVLKHKATNNISNTPRAFEIISTMKKYNYPYHPLKDEDLNTAKTTTSHNATNNTLIWLDEEALSLTSLDTILTIDMFRSIPDINYKLYNSLEIFLAEIG</sequence>
<comment type="caution">
    <text evidence="1">The sequence shown here is derived from an EMBL/GenBank/DDBJ whole genome shotgun (WGS) entry which is preliminary data.</text>
</comment>
<dbReference type="EMBL" id="CAJOAZ010009188">
    <property type="protein sequence ID" value="CAF4198818.1"/>
    <property type="molecule type" value="Genomic_DNA"/>
</dbReference>
<evidence type="ECO:0000313" key="1">
    <source>
        <dbReference type="EMBL" id="CAF4198818.1"/>
    </source>
</evidence>
<proteinExistence type="predicted"/>